<dbReference type="OrthoDB" id="5458416at2"/>
<dbReference type="AlphaFoldDB" id="A0A069RDU1"/>
<name>A0A069RDU1_PEPLI</name>
<dbReference type="RefSeq" id="WP_038265370.1">
    <property type="nucleotide sequence ID" value="NZ_FSRH01000002.1"/>
</dbReference>
<sequence length="381" mass="46019">MNDILEKLTKEGLKKILGLETAYKYNKSDLINMVLDKIDGNEVLIKRIFRDFSAELAVHPSDVEKMLKCTRWERDRWTKDGKLKVSHMDEFNKWGKTIKCPMYDRYSLMHITPKHLESWRTEHEEAKRSNRKKTAQRAKETATSTIMKKDDFEHDWKDTVKEWAKEDMYMSAAFQLAYWTVIVSRWAKEYHMKTCSARIGKRDECRAKKKNYYNMKDEALILLTKTPFSKIYFYRPDNPDKMDLYFCDKHYEDWVDQRSYAVFMDRWMYLGMNEEVIKGCSDCRCDIDEDYYSRYYIRVEDCDKAPNVYFKFYIPYPKAKQFLPDPSMLEMVYHRQEVNDSSLLRFGRTLFDDEKIIYSEQTVQKHFEEAMETLKMYIDES</sequence>
<dbReference type="eggNOG" id="ENOG502ZA9I">
    <property type="taxonomic scope" value="Bacteria"/>
</dbReference>
<evidence type="ECO:0000313" key="2">
    <source>
        <dbReference type="Proteomes" id="UP000027946"/>
    </source>
</evidence>
<accession>A0A069RDU1</accession>
<protein>
    <submittedName>
        <fullName evidence="1">Uncharacterized protein</fullName>
    </submittedName>
</protein>
<dbReference type="Proteomes" id="UP000027946">
    <property type="component" value="Unassembled WGS sequence"/>
</dbReference>
<keyword evidence="2" id="KW-1185">Reference proteome</keyword>
<proteinExistence type="predicted"/>
<gene>
    <name evidence="1" type="ORF">CLIT_11c02680</name>
</gene>
<evidence type="ECO:0000313" key="1">
    <source>
        <dbReference type="EMBL" id="KDR95239.1"/>
    </source>
</evidence>
<comment type="caution">
    <text evidence="1">The sequence shown here is derived from an EMBL/GenBank/DDBJ whole genome shotgun (WGS) entry which is preliminary data.</text>
</comment>
<dbReference type="EMBL" id="JJMM01000011">
    <property type="protein sequence ID" value="KDR95239.1"/>
    <property type="molecule type" value="Genomic_DNA"/>
</dbReference>
<reference evidence="1 2" key="1">
    <citation type="submission" date="2014-03" db="EMBL/GenBank/DDBJ databases">
        <title>Genome sequence of Clostridium litorale W6, DSM 5388.</title>
        <authorList>
            <person name="Poehlein A."/>
            <person name="Jagirdar A."/>
            <person name="Khonsari B."/>
            <person name="Chibani C.M."/>
            <person name="Gutierrez Gutierrez D.A."/>
            <person name="Davydova E."/>
            <person name="Alghaithi H.S."/>
            <person name="Nair K.P."/>
            <person name="Dhamotharan K."/>
            <person name="Chandran L."/>
            <person name="G W."/>
            <person name="Daniel R."/>
        </authorList>
    </citation>
    <scope>NUCLEOTIDE SEQUENCE [LARGE SCALE GENOMIC DNA]</scope>
    <source>
        <strain evidence="1 2">W6</strain>
    </source>
</reference>
<organism evidence="1 2">
    <name type="scientific">Peptoclostridium litorale DSM 5388</name>
    <dbReference type="NCBI Taxonomy" id="1121324"/>
    <lineage>
        <taxon>Bacteria</taxon>
        <taxon>Bacillati</taxon>
        <taxon>Bacillota</taxon>
        <taxon>Clostridia</taxon>
        <taxon>Peptostreptococcales</taxon>
        <taxon>Peptoclostridiaceae</taxon>
        <taxon>Peptoclostridium</taxon>
    </lineage>
</organism>